<evidence type="ECO:0000313" key="1">
    <source>
        <dbReference type="EMBL" id="SPP97309.1"/>
    </source>
</evidence>
<protein>
    <submittedName>
        <fullName evidence="1">Uncharacterized protein</fullName>
    </submittedName>
</protein>
<name>A0A2U3Q7M2_9BRAD</name>
<gene>
    <name evidence="1" type="ORF">BRAD3257_6413</name>
</gene>
<proteinExistence type="predicted"/>
<reference evidence="1 2" key="1">
    <citation type="submission" date="2018-03" db="EMBL/GenBank/DDBJ databases">
        <authorList>
            <person name="Gully D."/>
        </authorList>
    </citation>
    <scope>NUCLEOTIDE SEQUENCE [LARGE SCALE GENOMIC DNA]</scope>
    <source>
        <strain evidence="1">ORS3257</strain>
    </source>
</reference>
<dbReference type="AlphaFoldDB" id="A0A2U3Q7M2"/>
<accession>A0A2U3Q7M2</accession>
<evidence type="ECO:0000313" key="2">
    <source>
        <dbReference type="Proteomes" id="UP000246085"/>
    </source>
</evidence>
<dbReference type="KEGG" id="bvz:BRAD3257_6413"/>
<dbReference type="EMBL" id="LS398110">
    <property type="protein sequence ID" value="SPP97309.1"/>
    <property type="molecule type" value="Genomic_DNA"/>
</dbReference>
<organism evidence="1 2">
    <name type="scientific">Bradyrhizobium vignae</name>
    <dbReference type="NCBI Taxonomy" id="1549949"/>
    <lineage>
        <taxon>Bacteria</taxon>
        <taxon>Pseudomonadati</taxon>
        <taxon>Pseudomonadota</taxon>
        <taxon>Alphaproteobacteria</taxon>
        <taxon>Hyphomicrobiales</taxon>
        <taxon>Nitrobacteraceae</taxon>
        <taxon>Bradyrhizobium</taxon>
    </lineage>
</organism>
<sequence>MLHFGILRGGVFQDMMRCFGCWIAAAVLWVAFTSMAGAETLAATVEQWGLFGSWAVDCAAQPDRDRGAFLTYEIRKDGRVMYRRDFGEARDENEVVSATVNAEGLLNVMVYFPSLHQTREFGLLLQKDGSLRAIYNRSERGEYTIRDGKYVTTGAPTPAQQRCD</sequence>
<dbReference type="Proteomes" id="UP000246085">
    <property type="component" value="Chromosome BRAD3257"/>
</dbReference>